<sequence>MQAIDLASRGPFGRRDWFAALESSAGRPFYAVAADASGGVVFPLRRTGRRLEALLNWYAFTWRPLGTAYASIDSLSIALAGDLARQTSHVVLDRIPDEDGTARQLQRAFERSGWLVVREACDTNRVLEVGGRSFAEYLEGRPGQVRTTLKRKAMKVDVTILDRFDTAAWEDYEAIYSESWKPEEGDPALLRRFAEAEGAAGRIRLAVAKQDGVAVAAQFWTVEDGVAYIHKLAHRESAKPLSPGTTLTAALMERVIDGDGVQWVDFGTGDDPYKQDWMEDARPRYRLQCWRANDPRNWPAIGKAKLRTLVSRDSRG</sequence>
<dbReference type="Pfam" id="PF13480">
    <property type="entry name" value="Acetyltransf_6"/>
    <property type="match status" value="1"/>
</dbReference>
<name>A0A6I4SWQ5_9SPHN</name>
<evidence type="ECO:0000259" key="1">
    <source>
        <dbReference type="Pfam" id="PF13480"/>
    </source>
</evidence>
<dbReference type="Proteomes" id="UP000433652">
    <property type="component" value="Unassembled WGS sequence"/>
</dbReference>
<dbReference type="InterPro" id="IPR016181">
    <property type="entry name" value="Acyl_CoA_acyltransferase"/>
</dbReference>
<organism evidence="2 3">
    <name type="scientific">Croceibacterium salegens</name>
    <dbReference type="NCBI Taxonomy" id="1737568"/>
    <lineage>
        <taxon>Bacteria</taxon>
        <taxon>Pseudomonadati</taxon>
        <taxon>Pseudomonadota</taxon>
        <taxon>Alphaproteobacteria</taxon>
        <taxon>Sphingomonadales</taxon>
        <taxon>Erythrobacteraceae</taxon>
        <taxon>Croceibacterium</taxon>
    </lineage>
</organism>
<feature type="domain" description="BioF2-like acetyltransferase" evidence="1">
    <location>
        <begin position="156"/>
        <end position="275"/>
    </location>
</feature>
<gene>
    <name evidence="2" type="ORF">GRI89_08195</name>
</gene>
<dbReference type="SUPFAM" id="SSF55729">
    <property type="entry name" value="Acyl-CoA N-acyltransferases (Nat)"/>
    <property type="match status" value="1"/>
</dbReference>
<reference evidence="2 3" key="1">
    <citation type="submission" date="2019-12" db="EMBL/GenBank/DDBJ databases">
        <title>Genomic-based taxomic classification of the family Erythrobacteraceae.</title>
        <authorList>
            <person name="Xu L."/>
        </authorList>
    </citation>
    <scope>NUCLEOTIDE SEQUENCE [LARGE SCALE GENOMIC DNA]</scope>
    <source>
        <strain evidence="2 3">MCCC 1K01500</strain>
    </source>
</reference>
<comment type="caution">
    <text evidence="2">The sequence shown here is derived from an EMBL/GenBank/DDBJ whole genome shotgun (WGS) entry which is preliminary data.</text>
</comment>
<evidence type="ECO:0000313" key="3">
    <source>
        <dbReference type="Proteomes" id="UP000433652"/>
    </source>
</evidence>
<protein>
    <submittedName>
        <fullName evidence="2">GNAT family N-acetyltransferase</fullName>
    </submittedName>
</protein>
<dbReference type="AlphaFoldDB" id="A0A6I4SWQ5"/>
<dbReference type="EMBL" id="WTYM01000036">
    <property type="protein sequence ID" value="MXO59520.1"/>
    <property type="molecule type" value="Genomic_DNA"/>
</dbReference>
<dbReference type="GO" id="GO:0016740">
    <property type="term" value="F:transferase activity"/>
    <property type="evidence" value="ECO:0007669"/>
    <property type="project" value="UniProtKB-KW"/>
</dbReference>
<keyword evidence="2" id="KW-0808">Transferase</keyword>
<keyword evidence="3" id="KW-1185">Reference proteome</keyword>
<dbReference type="Gene3D" id="3.40.630.30">
    <property type="match status" value="1"/>
</dbReference>
<accession>A0A6I4SWQ5</accession>
<proteinExistence type="predicted"/>
<dbReference type="InterPro" id="IPR038740">
    <property type="entry name" value="BioF2-like_GNAT_dom"/>
</dbReference>
<evidence type="ECO:0000313" key="2">
    <source>
        <dbReference type="EMBL" id="MXO59520.1"/>
    </source>
</evidence>